<evidence type="ECO:0000256" key="3">
    <source>
        <dbReference type="ARBA" id="ARBA00022617"/>
    </source>
</evidence>
<keyword evidence="11" id="KW-1185">Reference proteome</keyword>
<dbReference type="Pfam" id="PF00067">
    <property type="entry name" value="p450"/>
    <property type="match status" value="1"/>
</dbReference>
<dbReference type="InParanoid" id="A0A2J6SEG9"/>
<sequence length="546" mass="61443">MASLVDVPITFGLVARTIGILVLFAVLKFFHRLYQVRSLVRKAAKEDGVKFLPHSFLLGHLPVVARLMAKYPLDTSGQYVPLLLAKEYPEICNCGLVYVDTWPFAPPMLAVFHPDMMSQFTQETSLPKHDMMRKEFMPFTQCKDLVNLEGQEWKAWRSIFNPGFSAKNLLSFVPAILEEVHVFRAWLKSVAKSGEVVKLEEQAMKVTIDVIGRAVLDTRLHCQTRTNRFYNVMKNQISWLLVDNSPSTLRKAMNPSRPLMTWNNNRIIKNFLQPHIERSIARHGTPIKGPQTITDLAIKSYVTEVQPVSQSSNANARFINQTIENLKIFIFAGHDTTASTLSFAFHLLHTNPATLATLRAEHDAVFGTNPSTASATITASPQLLNQLPYTSAVIKETLRLFPPVGTVRRGSASFYLTHPETGTRYATDGLMLYGCSMAEHRLNAFWPRAAEFVPERWLAREGDPLHVRKNAFRPFELGPRNCIGQELAQLELRVILAMTIREVDVRSVYPADGTMVLGELAYQCMLPGALTGHPKGMMPVTVQLRE</sequence>
<dbReference type="GO" id="GO:0005506">
    <property type="term" value="F:iron ion binding"/>
    <property type="evidence" value="ECO:0007669"/>
    <property type="project" value="InterPro"/>
</dbReference>
<dbReference type="Gene3D" id="1.10.630.10">
    <property type="entry name" value="Cytochrome P450"/>
    <property type="match status" value="1"/>
</dbReference>
<dbReference type="PANTHER" id="PTHR24305:SF107">
    <property type="entry name" value="P450, PUTATIVE (EUROFUNG)-RELATED"/>
    <property type="match status" value="1"/>
</dbReference>
<dbReference type="GO" id="GO:0016705">
    <property type="term" value="F:oxidoreductase activity, acting on paired donors, with incorporation or reduction of molecular oxygen"/>
    <property type="evidence" value="ECO:0007669"/>
    <property type="project" value="InterPro"/>
</dbReference>
<evidence type="ECO:0000313" key="11">
    <source>
        <dbReference type="Proteomes" id="UP000235371"/>
    </source>
</evidence>
<dbReference type="EMBL" id="KZ613936">
    <property type="protein sequence ID" value="PMD49158.1"/>
    <property type="molecule type" value="Genomic_DNA"/>
</dbReference>
<proteinExistence type="predicted"/>
<dbReference type="OrthoDB" id="10029320at2759"/>
<dbReference type="PRINTS" id="PR00463">
    <property type="entry name" value="EP450I"/>
</dbReference>
<dbReference type="GeneID" id="36586954"/>
<evidence type="ECO:0000256" key="5">
    <source>
        <dbReference type="ARBA" id="ARBA00023002"/>
    </source>
</evidence>
<keyword evidence="9" id="KW-0472">Membrane</keyword>
<dbReference type="GO" id="GO:0020037">
    <property type="term" value="F:heme binding"/>
    <property type="evidence" value="ECO:0007669"/>
    <property type="project" value="InterPro"/>
</dbReference>
<dbReference type="PANTHER" id="PTHR24305">
    <property type="entry name" value="CYTOCHROME P450"/>
    <property type="match status" value="1"/>
</dbReference>
<reference evidence="10 11" key="1">
    <citation type="submission" date="2016-04" db="EMBL/GenBank/DDBJ databases">
        <title>A degradative enzymes factory behind the ericoid mycorrhizal symbiosis.</title>
        <authorList>
            <consortium name="DOE Joint Genome Institute"/>
            <person name="Martino E."/>
            <person name="Morin E."/>
            <person name="Grelet G."/>
            <person name="Kuo A."/>
            <person name="Kohler A."/>
            <person name="Daghino S."/>
            <person name="Barry K."/>
            <person name="Choi C."/>
            <person name="Cichocki N."/>
            <person name="Clum A."/>
            <person name="Copeland A."/>
            <person name="Hainaut M."/>
            <person name="Haridas S."/>
            <person name="Labutti K."/>
            <person name="Lindquist E."/>
            <person name="Lipzen A."/>
            <person name="Khouja H.-R."/>
            <person name="Murat C."/>
            <person name="Ohm R."/>
            <person name="Olson A."/>
            <person name="Spatafora J."/>
            <person name="Veneault-Fourrey C."/>
            <person name="Henrissat B."/>
            <person name="Grigoriev I."/>
            <person name="Martin F."/>
            <person name="Perotto S."/>
        </authorList>
    </citation>
    <scope>NUCLEOTIDE SEQUENCE [LARGE SCALE GENOMIC DNA]</scope>
    <source>
        <strain evidence="10 11">E</strain>
    </source>
</reference>
<dbReference type="PRINTS" id="PR00385">
    <property type="entry name" value="P450"/>
</dbReference>
<keyword evidence="9" id="KW-0812">Transmembrane</keyword>
<evidence type="ECO:0000256" key="6">
    <source>
        <dbReference type="ARBA" id="ARBA00023004"/>
    </source>
</evidence>
<dbReference type="RefSeq" id="XP_024726062.1">
    <property type="nucleotide sequence ID" value="XM_024878877.1"/>
</dbReference>
<comment type="pathway">
    <text evidence="2">Secondary metabolite biosynthesis.</text>
</comment>
<feature type="transmembrane region" description="Helical" evidence="9">
    <location>
        <begin position="12"/>
        <end position="30"/>
    </location>
</feature>
<accession>A0A2J6SEG9</accession>
<dbReference type="STRING" id="1095630.A0A2J6SEG9"/>
<dbReference type="AlphaFoldDB" id="A0A2J6SEG9"/>
<dbReference type="CDD" id="cd11051">
    <property type="entry name" value="CYP59-like"/>
    <property type="match status" value="1"/>
</dbReference>
<evidence type="ECO:0000256" key="4">
    <source>
        <dbReference type="ARBA" id="ARBA00022723"/>
    </source>
</evidence>
<feature type="binding site" description="axial binding residue" evidence="8">
    <location>
        <position position="482"/>
    </location>
    <ligand>
        <name>heme</name>
        <dbReference type="ChEBI" id="CHEBI:30413"/>
    </ligand>
    <ligandPart>
        <name>Fe</name>
        <dbReference type="ChEBI" id="CHEBI:18248"/>
    </ligandPart>
</feature>
<organism evidence="10 11">
    <name type="scientific">Hyaloscypha bicolor E</name>
    <dbReference type="NCBI Taxonomy" id="1095630"/>
    <lineage>
        <taxon>Eukaryota</taxon>
        <taxon>Fungi</taxon>
        <taxon>Dikarya</taxon>
        <taxon>Ascomycota</taxon>
        <taxon>Pezizomycotina</taxon>
        <taxon>Leotiomycetes</taxon>
        <taxon>Helotiales</taxon>
        <taxon>Hyaloscyphaceae</taxon>
        <taxon>Hyaloscypha</taxon>
        <taxon>Hyaloscypha bicolor</taxon>
    </lineage>
</organism>
<dbReference type="InterPro" id="IPR001128">
    <property type="entry name" value="Cyt_P450"/>
</dbReference>
<keyword evidence="7" id="KW-0503">Monooxygenase</keyword>
<evidence type="ECO:0000256" key="1">
    <source>
        <dbReference type="ARBA" id="ARBA00001971"/>
    </source>
</evidence>
<gene>
    <name evidence="10" type="ORF">K444DRAFT_605811</name>
</gene>
<evidence type="ECO:0000256" key="7">
    <source>
        <dbReference type="ARBA" id="ARBA00023033"/>
    </source>
</evidence>
<name>A0A2J6SEG9_9HELO</name>
<keyword evidence="9" id="KW-1133">Transmembrane helix</keyword>
<dbReference type="InterPro" id="IPR050121">
    <property type="entry name" value="Cytochrome_P450_monoxygenase"/>
</dbReference>
<dbReference type="GO" id="GO:0004497">
    <property type="term" value="F:monooxygenase activity"/>
    <property type="evidence" value="ECO:0007669"/>
    <property type="project" value="UniProtKB-KW"/>
</dbReference>
<dbReference type="InterPro" id="IPR002401">
    <property type="entry name" value="Cyt_P450_E_grp-I"/>
</dbReference>
<protein>
    <submittedName>
        <fullName evidence="10">Cytochrome P450</fullName>
    </submittedName>
</protein>
<evidence type="ECO:0000256" key="9">
    <source>
        <dbReference type="SAM" id="Phobius"/>
    </source>
</evidence>
<dbReference type="InterPro" id="IPR036396">
    <property type="entry name" value="Cyt_P450_sf"/>
</dbReference>
<keyword evidence="3 8" id="KW-0349">Heme</keyword>
<evidence type="ECO:0000256" key="8">
    <source>
        <dbReference type="PIRSR" id="PIRSR602401-1"/>
    </source>
</evidence>
<dbReference type="SUPFAM" id="SSF48264">
    <property type="entry name" value="Cytochrome P450"/>
    <property type="match status" value="1"/>
</dbReference>
<evidence type="ECO:0000256" key="2">
    <source>
        <dbReference type="ARBA" id="ARBA00005179"/>
    </source>
</evidence>
<dbReference type="Proteomes" id="UP000235371">
    <property type="component" value="Unassembled WGS sequence"/>
</dbReference>
<comment type="cofactor">
    <cofactor evidence="1 8">
        <name>heme</name>
        <dbReference type="ChEBI" id="CHEBI:30413"/>
    </cofactor>
</comment>
<keyword evidence="5" id="KW-0560">Oxidoreductase</keyword>
<keyword evidence="6 8" id="KW-0408">Iron</keyword>
<keyword evidence="4 8" id="KW-0479">Metal-binding</keyword>
<evidence type="ECO:0000313" key="10">
    <source>
        <dbReference type="EMBL" id="PMD49158.1"/>
    </source>
</evidence>